<dbReference type="NCBIfam" id="TIGR02150">
    <property type="entry name" value="IPP_isom_1"/>
    <property type="match status" value="1"/>
</dbReference>
<comment type="caution">
    <text evidence="7">The sequence shown here is derived from an EMBL/GenBank/DDBJ whole genome shotgun (WGS) entry which is preliminary data.</text>
</comment>
<dbReference type="Pfam" id="PF00293">
    <property type="entry name" value="NUDIX"/>
    <property type="match status" value="1"/>
</dbReference>
<dbReference type="PROSITE" id="PS51462">
    <property type="entry name" value="NUDIX"/>
    <property type="match status" value="1"/>
</dbReference>
<protein>
    <recommendedName>
        <fullName evidence="3">isopentenyl-diphosphate Delta-isomerase</fullName>
        <ecNumber evidence="3">5.3.3.2</ecNumber>
    </recommendedName>
</protein>
<dbReference type="EC" id="5.3.3.2" evidence="3"/>
<evidence type="ECO:0000256" key="3">
    <source>
        <dbReference type="ARBA" id="ARBA00012057"/>
    </source>
</evidence>
<evidence type="ECO:0000256" key="1">
    <source>
        <dbReference type="ARBA" id="ARBA00004826"/>
    </source>
</evidence>
<evidence type="ECO:0000256" key="5">
    <source>
        <dbReference type="ARBA" id="ARBA00023235"/>
    </source>
</evidence>
<gene>
    <name evidence="7" type="primary">IDI1</name>
    <name evidence="7" type="ORF">F1559_001300</name>
</gene>
<dbReference type="PANTHER" id="PTHR10885:SF0">
    <property type="entry name" value="ISOPENTENYL-DIPHOSPHATE DELTA-ISOMERASE"/>
    <property type="match status" value="1"/>
</dbReference>
<dbReference type="GO" id="GO:0005737">
    <property type="term" value="C:cytoplasm"/>
    <property type="evidence" value="ECO:0007669"/>
    <property type="project" value="TreeGrafter"/>
</dbReference>
<dbReference type="Proteomes" id="UP000530660">
    <property type="component" value="Unassembled WGS sequence"/>
</dbReference>
<dbReference type="GO" id="GO:0050992">
    <property type="term" value="P:dimethylallyl diphosphate biosynthetic process"/>
    <property type="evidence" value="ECO:0007669"/>
    <property type="project" value="UniProtKB-UniPathway"/>
</dbReference>
<comment type="pathway">
    <text evidence="1">Isoprenoid biosynthesis; dimethylallyl diphosphate biosynthesis; dimethylallyl diphosphate from isopentenyl diphosphate: step 1/1.</text>
</comment>
<dbReference type="OrthoDB" id="510307at2759"/>
<dbReference type="Gene3D" id="3.90.79.10">
    <property type="entry name" value="Nucleoside Triphosphate Pyrophosphohydrolase"/>
    <property type="match status" value="1"/>
</dbReference>
<dbReference type="GO" id="GO:0009240">
    <property type="term" value="P:isopentenyl diphosphate biosynthetic process"/>
    <property type="evidence" value="ECO:0007669"/>
    <property type="project" value="TreeGrafter"/>
</dbReference>
<accession>A0A7J7IDX9</accession>
<sequence length="159" mass="17859">MEELLSSVDATQRELLAEELILTDVKDNVIGHCPKITAHLVSENLPLHRAFSVFLFDRRNRLVLQQRSAAKVTFPLLWTNTCCSHPLFNSAECSISDPVGGVKLAALRKLEQELGMSGLETSDLVYLTRIHYEATCRTHPAWGEHEIDYILLARKGCCP</sequence>
<name>A0A7J7IDX9_9RHOD</name>
<dbReference type="UniPathway" id="UPA00059">
    <property type="reaction ID" value="UER00104"/>
</dbReference>
<dbReference type="InterPro" id="IPR000086">
    <property type="entry name" value="NUDIX_hydrolase_dom"/>
</dbReference>
<evidence type="ECO:0000313" key="8">
    <source>
        <dbReference type="Proteomes" id="UP000530660"/>
    </source>
</evidence>
<keyword evidence="4" id="KW-0414">Isoprene biosynthesis</keyword>
<proteinExistence type="inferred from homology"/>
<dbReference type="PIRSF" id="PIRSF018427">
    <property type="entry name" value="Isopntndiph_ism"/>
    <property type="match status" value="1"/>
</dbReference>
<evidence type="ECO:0000259" key="6">
    <source>
        <dbReference type="PROSITE" id="PS51462"/>
    </source>
</evidence>
<organism evidence="7 8">
    <name type="scientific">Cyanidiococcus yangmingshanensis</name>
    <dbReference type="NCBI Taxonomy" id="2690220"/>
    <lineage>
        <taxon>Eukaryota</taxon>
        <taxon>Rhodophyta</taxon>
        <taxon>Bangiophyceae</taxon>
        <taxon>Cyanidiales</taxon>
        <taxon>Cyanidiaceae</taxon>
        <taxon>Cyanidiococcus</taxon>
    </lineage>
</organism>
<dbReference type="AlphaFoldDB" id="A0A7J7IDX9"/>
<dbReference type="EMBL" id="VWRR01000019">
    <property type="protein sequence ID" value="KAF6000531.1"/>
    <property type="molecule type" value="Genomic_DNA"/>
</dbReference>
<dbReference type="CDD" id="cd02885">
    <property type="entry name" value="NUDIX_IPP_Isomerase"/>
    <property type="match status" value="1"/>
</dbReference>
<evidence type="ECO:0000313" key="7">
    <source>
        <dbReference type="EMBL" id="KAF6000531.1"/>
    </source>
</evidence>
<comment type="similarity">
    <text evidence="2">Belongs to the IPP isomerase type 1 family.</text>
</comment>
<dbReference type="PANTHER" id="PTHR10885">
    <property type="entry name" value="ISOPENTENYL-DIPHOSPHATE DELTA-ISOMERASE"/>
    <property type="match status" value="1"/>
</dbReference>
<evidence type="ECO:0000256" key="4">
    <source>
        <dbReference type="ARBA" id="ARBA00023229"/>
    </source>
</evidence>
<keyword evidence="5 7" id="KW-0413">Isomerase</keyword>
<dbReference type="GO" id="GO:0004452">
    <property type="term" value="F:isopentenyl-diphosphate delta-isomerase activity"/>
    <property type="evidence" value="ECO:0007669"/>
    <property type="project" value="UniProtKB-EC"/>
</dbReference>
<keyword evidence="8" id="KW-1185">Reference proteome</keyword>
<feature type="domain" description="Nudix hydrolase" evidence="6">
    <location>
        <begin position="46"/>
        <end position="159"/>
    </location>
</feature>
<dbReference type="SUPFAM" id="SSF55811">
    <property type="entry name" value="Nudix"/>
    <property type="match status" value="1"/>
</dbReference>
<reference evidence="7 8" key="1">
    <citation type="journal article" date="2020" name="J. Phycol.">
        <title>Comparative genome analysis reveals Cyanidiococcus gen. nov., a new extremophilic red algal genus sister to Cyanidioschyzon (Cyanidioschyzonaceae, Rhodophyta).</title>
        <authorList>
            <person name="Liu S.-L."/>
            <person name="Chiang Y.-R."/>
            <person name="Yoon H.S."/>
            <person name="Fu H.-Y."/>
        </authorList>
    </citation>
    <scope>NUCLEOTIDE SEQUENCE [LARGE SCALE GENOMIC DNA]</scope>
    <source>
        <strain evidence="7 8">THAL066</strain>
    </source>
</reference>
<evidence type="ECO:0000256" key="2">
    <source>
        <dbReference type="ARBA" id="ARBA00007579"/>
    </source>
</evidence>
<dbReference type="InterPro" id="IPR011876">
    <property type="entry name" value="IsopentenylPP_isomerase_typ1"/>
</dbReference>
<dbReference type="InterPro" id="IPR015797">
    <property type="entry name" value="NUDIX_hydrolase-like_dom_sf"/>
</dbReference>